<dbReference type="InterPro" id="IPR014036">
    <property type="entry name" value="DeoR-like_C"/>
</dbReference>
<feature type="domain" description="HTH deoR-type" evidence="3">
    <location>
        <begin position="2"/>
        <end position="57"/>
    </location>
</feature>
<reference evidence="4 5" key="1">
    <citation type="submission" date="2016-02" db="EMBL/GenBank/DDBJ databases">
        <authorList>
            <consortium name="Pathogen Informatics"/>
        </authorList>
    </citation>
    <scope>NUCLEOTIDE SEQUENCE [LARGE SCALE GENOMIC DNA]</scope>
    <source>
        <strain evidence="4 5">SS993</strain>
    </source>
</reference>
<name>A0A0Z8UDC8_STRSU</name>
<dbReference type="PRINTS" id="PR00037">
    <property type="entry name" value="HTHLACR"/>
</dbReference>
<protein>
    <submittedName>
        <fullName evidence="4">PTS system, lactose-specific, repressor</fullName>
    </submittedName>
</protein>
<organism evidence="4 5">
    <name type="scientific">Streptococcus suis</name>
    <dbReference type="NCBI Taxonomy" id="1307"/>
    <lineage>
        <taxon>Bacteria</taxon>
        <taxon>Bacillati</taxon>
        <taxon>Bacillota</taxon>
        <taxon>Bacilli</taxon>
        <taxon>Lactobacillales</taxon>
        <taxon>Streptococcaceae</taxon>
        <taxon>Streptococcus</taxon>
    </lineage>
</organism>
<dbReference type="PROSITE" id="PS51000">
    <property type="entry name" value="HTH_DEOR_2"/>
    <property type="match status" value="1"/>
</dbReference>
<dbReference type="Pfam" id="PF00455">
    <property type="entry name" value="DeoRC"/>
    <property type="match status" value="1"/>
</dbReference>
<keyword evidence="1" id="KW-0805">Transcription regulation</keyword>
<dbReference type="SMART" id="SM01134">
    <property type="entry name" value="DeoRC"/>
    <property type="match status" value="1"/>
</dbReference>
<dbReference type="SUPFAM" id="SSF100950">
    <property type="entry name" value="NagB/RpiA/CoA transferase-like"/>
    <property type="match status" value="1"/>
</dbReference>
<dbReference type="InterPro" id="IPR001034">
    <property type="entry name" value="DeoR_HTH"/>
</dbReference>
<dbReference type="AlphaFoldDB" id="A0A0Z8UDC8"/>
<dbReference type="Pfam" id="PF08220">
    <property type="entry name" value="HTH_DeoR"/>
    <property type="match status" value="1"/>
</dbReference>
<dbReference type="EMBL" id="FILX01000002">
    <property type="protein sequence ID" value="CYX35572.1"/>
    <property type="molecule type" value="Genomic_DNA"/>
</dbReference>
<dbReference type="PANTHER" id="PTHR30363">
    <property type="entry name" value="HTH-TYPE TRANSCRIPTIONAL REGULATOR SRLR-RELATED"/>
    <property type="match status" value="1"/>
</dbReference>
<dbReference type="SUPFAM" id="SSF46785">
    <property type="entry name" value="Winged helix' DNA-binding domain"/>
    <property type="match status" value="1"/>
</dbReference>
<evidence type="ECO:0000313" key="5">
    <source>
        <dbReference type="Proteomes" id="UP000074903"/>
    </source>
</evidence>
<sequence length="245" mass="27922">MKANRQKEILDITDRAEIISYSDLAQELGVSIMTIRRDINELEKQQKIIKEHGGVRKVARVKPTYEKLTLNTKEKEEIAVTANAMIRPDSVIYLGAGTTILSLAKHLRNDHKHIITNSLITFNWLIDHHFKNVHLTGGEFYPKTAEFHGLHAEKLIQNFSIDYAFLATNGVSENNMTTFSPSAGRLQTEVMKQTKETYLVIDHTKFGKSDSYIFGKLNQLTAIITDKGVSPDTKEHYEEYVPIIY</sequence>
<dbReference type="InterPro" id="IPR037171">
    <property type="entry name" value="NagB/RpiA_transferase-like"/>
</dbReference>
<proteinExistence type="predicted"/>
<evidence type="ECO:0000256" key="1">
    <source>
        <dbReference type="ARBA" id="ARBA00023015"/>
    </source>
</evidence>
<accession>A0A0Z8UDC8</accession>
<dbReference type="InterPro" id="IPR050313">
    <property type="entry name" value="Carb_Metab_HTH_regulators"/>
</dbReference>
<dbReference type="Gene3D" id="3.40.50.1360">
    <property type="match status" value="1"/>
</dbReference>
<dbReference type="InterPro" id="IPR036390">
    <property type="entry name" value="WH_DNA-bd_sf"/>
</dbReference>
<dbReference type="GO" id="GO:0003700">
    <property type="term" value="F:DNA-binding transcription factor activity"/>
    <property type="evidence" value="ECO:0007669"/>
    <property type="project" value="InterPro"/>
</dbReference>
<gene>
    <name evidence="4" type="primary">lacR_1</name>
    <name evidence="4" type="ORF">ERS132531_00231</name>
</gene>
<evidence type="ECO:0000313" key="4">
    <source>
        <dbReference type="EMBL" id="CYX35572.1"/>
    </source>
</evidence>
<dbReference type="Gene3D" id="1.10.10.10">
    <property type="entry name" value="Winged helix-like DNA-binding domain superfamily/Winged helix DNA-binding domain"/>
    <property type="match status" value="1"/>
</dbReference>
<dbReference type="InterPro" id="IPR036388">
    <property type="entry name" value="WH-like_DNA-bd_sf"/>
</dbReference>
<dbReference type="Proteomes" id="UP000074903">
    <property type="component" value="Unassembled WGS sequence"/>
</dbReference>
<dbReference type="SMART" id="SM00420">
    <property type="entry name" value="HTH_DEOR"/>
    <property type="match status" value="1"/>
</dbReference>
<evidence type="ECO:0000259" key="3">
    <source>
        <dbReference type="PROSITE" id="PS51000"/>
    </source>
</evidence>
<keyword evidence="2" id="KW-0804">Transcription</keyword>
<dbReference type="PANTHER" id="PTHR30363:SF58">
    <property type="entry name" value="REGULATORY PROTEIN, DEOR FAMILY"/>
    <property type="match status" value="1"/>
</dbReference>
<dbReference type="RefSeq" id="WP_044765391.1">
    <property type="nucleotide sequence ID" value="NZ_CEHB01000071.1"/>
</dbReference>
<evidence type="ECO:0000256" key="2">
    <source>
        <dbReference type="ARBA" id="ARBA00023163"/>
    </source>
</evidence>